<dbReference type="AlphaFoldDB" id="A0A8J4PYJ4"/>
<dbReference type="InterPro" id="IPR001128">
    <property type="entry name" value="Cyt_P450"/>
</dbReference>
<dbReference type="InterPro" id="IPR017972">
    <property type="entry name" value="Cyt_P450_CS"/>
</dbReference>
<dbReference type="CDD" id="cd20617">
    <property type="entry name" value="CYP1_2-like"/>
    <property type="match status" value="1"/>
</dbReference>
<dbReference type="SUPFAM" id="SSF48264">
    <property type="entry name" value="Cytochrome P450"/>
    <property type="match status" value="1"/>
</dbReference>
<keyword evidence="6" id="KW-0503">Monooxygenase</keyword>
<protein>
    <recommendedName>
        <fullName evidence="9">Cytochrome P450 family protein</fullName>
    </recommendedName>
</protein>
<evidence type="ECO:0000256" key="4">
    <source>
        <dbReference type="ARBA" id="ARBA00023004"/>
    </source>
</evidence>
<keyword evidence="3 5" id="KW-0479">Metal-binding</keyword>
<gene>
    <name evidence="7" type="ORF">CYY_002918</name>
</gene>
<evidence type="ECO:0000256" key="3">
    <source>
        <dbReference type="ARBA" id="ARBA00022723"/>
    </source>
</evidence>
<dbReference type="GO" id="GO:0004497">
    <property type="term" value="F:monooxygenase activity"/>
    <property type="evidence" value="ECO:0007669"/>
    <property type="project" value="UniProtKB-KW"/>
</dbReference>
<dbReference type="GO" id="GO:0016705">
    <property type="term" value="F:oxidoreductase activity, acting on paired donors, with incorporation or reduction of molecular oxygen"/>
    <property type="evidence" value="ECO:0007669"/>
    <property type="project" value="InterPro"/>
</dbReference>
<comment type="cofactor">
    <cofactor evidence="5">
        <name>heme</name>
        <dbReference type="ChEBI" id="CHEBI:30413"/>
    </cofactor>
</comment>
<keyword evidence="8" id="KW-1185">Reference proteome</keyword>
<dbReference type="Gene3D" id="1.10.630.10">
    <property type="entry name" value="Cytochrome P450"/>
    <property type="match status" value="1"/>
</dbReference>
<comment type="subcellular location">
    <subcellularLocation>
        <location evidence="1">Membrane</location>
        <topology evidence="1">Single-pass membrane protein</topology>
    </subcellularLocation>
</comment>
<evidence type="ECO:0000313" key="8">
    <source>
        <dbReference type="Proteomes" id="UP000695562"/>
    </source>
</evidence>
<dbReference type="PANTHER" id="PTHR24300:SF417">
    <property type="entry name" value="CYTOCHROME P450 508B1-RELATED"/>
    <property type="match status" value="1"/>
</dbReference>
<keyword evidence="6" id="KW-0560">Oxidoreductase</keyword>
<keyword evidence="5 6" id="KW-0349">Heme</keyword>
<keyword evidence="4 5" id="KW-0408">Iron</keyword>
<comment type="caution">
    <text evidence="7">The sequence shown here is derived from an EMBL/GenBank/DDBJ whole genome shotgun (WGS) entry which is preliminary data.</text>
</comment>
<evidence type="ECO:0000256" key="1">
    <source>
        <dbReference type="ARBA" id="ARBA00004167"/>
    </source>
</evidence>
<dbReference type="GO" id="GO:0005506">
    <property type="term" value="F:iron ion binding"/>
    <property type="evidence" value="ECO:0007669"/>
    <property type="project" value="InterPro"/>
</dbReference>
<organism evidence="7 8">
    <name type="scientific">Polysphondylium violaceum</name>
    <dbReference type="NCBI Taxonomy" id="133409"/>
    <lineage>
        <taxon>Eukaryota</taxon>
        <taxon>Amoebozoa</taxon>
        <taxon>Evosea</taxon>
        <taxon>Eumycetozoa</taxon>
        <taxon>Dictyostelia</taxon>
        <taxon>Dictyosteliales</taxon>
        <taxon>Dictyosteliaceae</taxon>
        <taxon>Polysphondylium</taxon>
    </lineage>
</organism>
<dbReference type="InterPro" id="IPR050182">
    <property type="entry name" value="Cytochrome_P450_fam2"/>
</dbReference>
<dbReference type="PRINTS" id="PR00463">
    <property type="entry name" value="EP450I"/>
</dbReference>
<dbReference type="PRINTS" id="PR00385">
    <property type="entry name" value="P450"/>
</dbReference>
<accession>A0A8J4PYJ4</accession>
<dbReference type="GO" id="GO:0020037">
    <property type="term" value="F:heme binding"/>
    <property type="evidence" value="ECO:0007669"/>
    <property type="project" value="InterPro"/>
</dbReference>
<name>A0A8J4PYJ4_9MYCE</name>
<dbReference type="Pfam" id="PF00067">
    <property type="entry name" value="p450"/>
    <property type="match status" value="1"/>
</dbReference>
<feature type="binding site" description="axial binding residue" evidence="5">
    <location>
        <position position="432"/>
    </location>
    <ligand>
        <name>heme</name>
        <dbReference type="ChEBI" id="CHEBI:30413"/>
    </ligand>
    <ligandPart>
        <name>Fe</name>
        <dbReference type="ChEBI" id="CHEBI:18248"/>
    </ligandPart>
</feature>
<sequence length="489" mass="56426">MLLVIVLLILGYIVLDYARRCRLVFRSGVGTKGPFPLPIVGNLYQLGDKPHEALLKYHKQYGPVYRLWMGDYHCTVINDSNLLKKMLNEHIGVFLHRLDIPSIQYFSHNFEGLGFVMDSDKWKERRNATTFALSKNKTRHLYSLMDSSIEEFLQSMKQHSSTGEPFQPHYFSDKLITDLSFKMCFNVEGRNNVYSKRFRMFSDSLNQIVVDLGAPTVYDFSFLLQPFLLKYYQYVYKHSIEIEAFIDQEYDEHIKSFKPEHIDHPRDFIDTIIGRMDEKYSRDQVKTIVVDLVFNVLAASIDSPTGLIEWAFVYLANNPIIQEQVCKELETVIGDRKLSLSDKLSTPYLNAFIKELQRIKPLIPFLPRTCSEDIEIDGVFIPKNTQIIVNFYGIAHSEKYWNNPREFNPSRFLDSKNVNLDYSIFGIGKRSCVGQFIAQDILYLAIGGIIKSFKVSTLDGASIDDSGNLGLTLKVSQSFKVSLKERILN</sequence>
<evidence type="ECO:0000256" key="5">
    <source>
        <dbReference type="PIRSR" id="PIRSR602401-1"/>
    </source>
</evidence>
<dbReference type="EMBL" id="AJWJ01000086">
    <property type="protein sequence ID" value="KAF2075785.1"/>
    <property type="molecule type" value="Genomic_DNA"/>
</dbReference>
<dbReference type="GO" id="GO:0016020">
    <property type="term" value="C:membrane"/>
    <property type="evidence" value="ECO:0007669"/>
    <property type="project" value="UniProtKB-SubCell"/>
</dbReference>
<dbReference type="OrthoDB" id="1055148at2759"/>
<evidence type="ECO:0000256" key="6">
    <source>
        <dbReference type="RuleBase" id="RU000461"/>
    </source>
</evidence>
<comment type="similarity">
    <text evidence="2 6">Belongs to the cytochrome P450 family.</text>
</comment>
<evidence type="ECO:0008006" key="9">
    <source>
        <dbReference type="Google" id="ProtNLM"/>
    </source>
</evidence>
<reference evidence="7" key="1">
    <citation type="submission" date="2020-01" db="EMBL/GenBank/DDBJ databases">
        <title>Development of genomics and gene disruption for Polysphondylium violaceum indicates a role for the polyketide synthase stlB in stalk morphogenesis.</title>
        <authorList>
            <person name="Narita B."/>
            <person name="Kawabe Y."/>
            <person name="Kin K."/>
            <person name="Saito T."/>
            <person name="Gibbs R."/>
            <person name="Kuspa A."/>
            <person name="Muzny D."/>
            <person name="Queller D."/>
            <person name="Richards S."/>
            <person name="Strassman J."/>
            <person name="Sucgang R."/>
            <person name="Worley K."/>
            <person name="Schaap P."/>
        </authorList>
    </citation>
    <scope>NUCLEOTIDE SEQUENCE</scope>
    <source>
        <strain evidence="7">QSvi11</strain>
    </source>
</reference>
<proteinExistence type="inferred from homology"/>
<dbReference type="PANTHER" id="PTHR24300">
    <property type="entry name" value="CYTOCHROME P450 508A4-RELATED"/>
    <property type="match status" value="1"/>
</dbReference>
<dbReference type="Proteomes" id="UP000695562">
    <property type="component" value="Unassembled WGS sequence"/>
</dbReference>
<evidence type="ECO:0000313" key="7">
    <source>
        <dbReference type="EMBL" id="KAF2075785.1"/>
    </source>
</evidence>
<evidence type="ECO:0000256" key="2">
    <source>
        <dbReference type="ARBA" id="ARBA00010617"/>
    </source>
</evidence>
<dbReference type="InterPro" id="IPR002401">
    <property type="entry name" value="Cyt_P450_E_grp-I"/>
</dbReference>
<dbReference type="InterPro" id="IPR036396">
    <property type="entry name" value="Cyt_P450_sf"/>
</dbReference>
<dbReference type="PROSITE" id="PS00086">
    <property type="entry name" value="CYTOCHROME_P450"/>
    <property type="match status" value="1"/>
</dbReference>